<comment type="similarity">
    <text evidence="2 9">Belongs to the thioester dehydratase family. FabZ subfamily.</text>
</comment>
<gene>
    <name evidence="9" type="primary">fabZ</name>
    <name evidence="10" type="ORF">C7477_10834</name>
</gene>
<proteinExistence type="inferred from homology"/>
<evidence type="ECO:0000256" key="8">
    <source>
        <dbReference type="ARBA" id="ARBA00025049"/>
    </source>
</evidence>
<protein>
    <recommendedName>
        <fullName evidence="9">3-hydroxyacyl-[acyl-carrier-protein] dehydratase FabZ</fullName>
        <ecNumber evidence="9">4.2.1.59</ecNumber>
    </recommendedName>
    <alternativeName>
        <fullName evidence="9">(3R)-hydroxymyristoyl-[acyl-carrier-protein] dehydratase</fullName>
        <shortName evidence="9">(3R)-hydroxymyristoyl-ACP dehydrase</shortName>
    </alternativeName>
    <alternativeName>
        <fullName evidence="9">Beta-hydroxyacyl-ACP dehydratase</fullName>
    </alternativeName>
</protein>
<dbReference type="OrthoDB" id="9772788at2"/>
<dbReference type="NCBIfam" id="NF000582">
    <property type="entry name" value="PRK00006.1"/>
    <property type="match status" value="1"/>
</dbReference>
<dbReference type="GO" id="GO:0016020">
    <property type="term" value="C:membrane"/>
    <property type="evidence" value="ECO:0007669"/>
    <property type="project" value="GOC"/>
</dbReference>
<dbReference type="InterPro" id="IPR029069">
    <property type="entry name" value="HotDog_dom_sf"/>
</dbReference>
<evidence type="ECO:0000256" key="9">
    <source>
        <dbReference type="HAMAP-Rule" id="MF_00406"/>
    </source>
</evidence>
<comment type="catalytic activity">
    <reaction evidence="9">
        <text>a (3R)-hydroxyacyl-[ACP] = a (2E)-enoyl-[ACP] + H2O</text>
        <dbReference type="Rhea" id="RHEA:13097"/>
        <dbReference type="Rhea" id="RHEA-COMP:9925"/>
        <dbReference type="Rhea" id="RHEA-COMP:9945"/>
        <dbReference type="ChEBI" id="CHEBI:15377"/>
        <dbReference type="ChEBI" id="CHEBI:78784"/>
        <dbReference type="ChEBI" id="CHEBI:78827"/>
        <dbReference type="EC" id="4.2.1.59"/>
    </reaction>
</comment>
<dbReference type="FunFam" id="3.10.129.10:FF:000001">
    <property type="entry name" value="3-hydroxyacyl-[acyl-carrier-protein] dehydratase FabZ"/>
    <property type="match status" value="1"/>
</dbReference>
<keyword evidence="7 9" id="KW-0456">Lyase</keyword>
<comment type="caution">
    <text evidence="10">The sequence shown here is derived from an EMBL/GenBank/DDBJ whole genome shotgun (WGS) entry which is preliminary data.</text>
</comment>
<sequence length="158" mass="17297">MSETGQASLNAADIQRLLATLPHRYPFLLIDRIVDIDGDRSATGIKNVTINEPHFTGHFPDNPIMPGVLIIEAMAQTAGAISLMHRGADKPGIVYFLTIDNAKFRKPVVPGDRLMIHVKKLRQRANISRFECIAEVDGVRVAEAEVAAMIGIAEDKQA</sequence>
<comment type="function">
    <text evidence="8 9">Involved in unsaturated fatty acids biosynthesis. Catalyzes the dehydration of short chain beta-hydroxyacyl-ACPs and long chain saturated and unsaturated beta-hydroxyacyl-ACPs.</text>
</comment>
<keyword evidence="11" id="KW-1185">Reference proteome</keyword>
<evidence type="ECO:0000256" key="5">
    <source>
        <dbReference type="ARBA" id="ARBA00022556"/>
    </source>
</evidence>
<feature type="active site" evidence="9">
    <location>
        <position position="58"/>
    </location>
</feature>
<evidence type="ECO:0000256" key="2">
    <source>
        <dbReference type="ARBA" id="ARBA00009174"/>
    </source>
</evidence>
<dbReference type="RefSeq" id="WP_110751082.1">
    <property type="nucleotide sequence ID" value="NZ_QJTF01000008.1"/>
</dbReference>
<dbReference type="AlphaFoldDB" id="A0A318T6Y7"/>
<evidence type="ECO:0000313" key="11">
    <source>
        <dbReference type="Proteomes" id="UP000247454"/>
    </source>
</evidence>
<keyword evidence="5 9" id="KW-0441">Lipid A biosynthesis</keyword>
<dbReference type="InterPro" id="IPR013114">
    <property type="entry name" value="FabA_FabZ"/>
</dbReference>
<evidence type="ECO:0000256" key="6">
    <source>
        <dbReference type="ARBA" id="ARBA00023098"/>
    </source>
</evidence>
<comment type="subcellular location">
    <subcellularLocation>
        <location evidence="1 9">Cytoplasm</location>
    </subcellularLocation>
</comment>
<dbReference type="Pfam" id="PF07977">
    <property type="entry name" value="FabA"/>
    <property type="match status" value="1"/>
</dbReference>
<dbReference type="InterPro" id="IPR010084">
    <property type="entry name" value="FabZ"/>
</dbReference>
<keyword evidence="3 9" id="KW-0963">Cytoplasm</keyword>
<reference evidence="10 11" key="1">
    <citation type="submission" date="2018-06" db="EMBL/GenBank/DDBJ databases">
        <title>Genomic Encyclopedia of Type Strains, Phase III (KMG-III): the genomes of soil and plant-associated and newly described type strains.</title>
        <authorList>
            <person name="Whitman W."/>
        </authorList>
    </citation>
    <scope>NUCLEOTIDE SEQUENCE [LARGE SCALE GENOMIC DNA]</scope>
    <source>
        <strain evidence="10 11">ORS 1419</strain>
    </source>
</reference>
<dbReference type="SUPFAM" id="SSF54637">
    <property type="entry name" value="Thioesterase/thiol ester dehydrase-isomerase"/>
    <property type="match status" value="1"/>
</dbReference>
<accession>A0A318T6Y7</accession>
<dbReference type="EC" id="4.2.1.59" evidence="9"/>
<dbReference type="CDD" id="cd01288">
    <property type="entry name" value="FabZ"/>
    <property type="match status" value="1"/>
</dbReference>
<dbReference type="NCBIfam" id="TIGR01750">
    <property type="entry name" value="fabZ"/>
    <property type="match status" value="1"/>
</dbReference>
<keyword evidence="4 9" id="KW-0444">Lipid biosynthesis</keyword>
<dbReference type="Proteomes" id="UP000247454">
    <property type="component" value="Unassembled WGS sequence"/>
</dbReference>
<dbReference type="Gene3D" id="3.10.129.10">
    <property type="entry name" value="Hotdog Thioesterase"/>
    <property type="match status" value="1"/>
</dbReference>
<dbReference type="PANTHER" id="PTHR30272">
    <property type="entry name" value="3-HYDROXYACYL-[ACYL-CARRIER-PROTEIN] DEHYDRATASE"/>
    <property type="match status" value="1"/>
</dbReference>
<evidence type="ECO:0000256" key="3">
    <source>
        <dbReference type="ARBA" id="ARBA00022490"/>
    </source>
</evidence>
<evidence type="ECO:0000256" key="1">
    <source>
        <dbReference type="ARBA" id="ARBA00004496"/>
    </source>
</evidence>
<dbReference type="GO" id="GO:0009245">
    <property type="term" value="P:lipid A biosynthetic process"/>
    <property type="evidence" value="ECO:0007669"/>
    <property type="project" value="UniProtKB-UniRule"/>
</dbReference>
<evidence type="ECO:0000256" key="4">
    <source>
        <dbReference type="ARBA" id="ARBA00022516"/>
    </source>
</evidence>
<keyword evidence="6 9" id="KW-0443">Lipid metabolism</keyword>
<dbReference type="PANTHER" id="PTHR30272:SF1">
    <property type="entry name" value="3-HYDROXYACYL-[ACYL-CARRIER-PROTEIN] DEHYDRATASE"/>
    <property type="match status" value="1"/>
</dbReference>
<name>A0A318T6Y7_9HYPH</name>
<dbReference type="GO" id="GO:0019171">
    <property type="term" value="F:(3R)-hydroxyacyl-[acyl-carrier-protein] dehydratase activity"/>
    <property type="evidence" value="ECO:0007669"/>
    <property type="project" value="UniProtKB-EC"/>
</dbReference>
<dbReference type="EMBL" id="QJTF01000008">
    <property type="protein sequence ID" value="PYE88163.1"/>
    <property type="molecule type" value="Genomic_DNA"/>
</dbReference>
<dbReference type="GO" id="GO:0006633">
    <property type="term" value="P:fatty acid biosynthetic process"/>
    <property type="evidence" value="ECO:0007669"/>
    <property type="project" value="UniProtKB-UniRule"/>
</dbReference>
<dbReference type="HAMAP" id="MF_00406">
    <property type="entry name" value="FabZ"/>
    <property type="match status" value="1"/>
</dbReference>
<evidence type="ECO:0000313" key="10">
    <source>
        <dbReference type="EMBL" id="PYE88163.1"/>
    </source>
</evidence>
<dbReference type="GO" id="GO:0005737">
    <property type="term" value="C:cytoplasm"/>
    <property type="evidence" value="ECO:0007669"/>
    <property type="project" value="UniProtKB-SubCell"/>
</dbReference>
<organism evidence="10 11">
    <name type="scientific">Phyllobacterium leguminum</name>
    <dbReference type="NCBI Taxonomy" id="314237"/>
    <lineage>
        <taxon>Bacteria</taxon>
        <taxon>Pseudomonadati</taxon>
        <taxon>Pseudomonadota</taxon>
        <taxon>Alphaproteobacteria</taxon>
        <taxon>Hyphomicrobiales</taxon>
        <taxon>Phyllobacteriaceae</taxon>
        <taxon>Phyllobacterium</taxon>
    </lineage>
</organism>
<evidence type="ECO:0000256" key="7">
    <source>
        <dbReference type="ARBA" id="ARBA00023239"/>
    </source>
</evidence>